<dbReference type="GO" id="GO:0016887">
    <property type="term" value="F:ATP hydrolysis activity"/>
    <property type="evidence" value="ECO:0007669"/>
    <property type="project" value="InterPro"/>
</dbReference>
<dbReference type="CDD" id="cd03215">
    <property type="entry name" value="ABC_Carb_Monos_II"/>
    <property type="match status" value="1"/>
</dbReference>
<keyword evidence="8" id="KW-1278">Translocase</keyword>
<keyword evidence="6" id="KW-0547">Nucleotide-binding</keyword>
<evidence type="ECO:0000313" key="12">
    <source>
        <dbReference type="Proteomes" id="UP000326554"/>
    </source>
</evidence>
<dbReference type="InterPro" id="IPR017871">
    <property type="entry name" value="ABC_transporter-like_CS"/>
</dbReference>
<evidence type="ECO:0000259" key="10">
    <source>
        <dbReference type="PROSITE" id="PS50893"/>
    </source>
</evidence>
<evidence type="ECO:0000256" key="2">
    <source>
        <dbReference type="ARBA" id="ARBA00022448"/>
    </source>
</evidence>
<feature type="domain" description="ABC transporter" evidence="10">
    <location>
        <begin position="9"/>
        <end position="245"/>
    </location>
</feature>
<dbReference type="FunFam" id="3.40.50.300:FF:000127">
    <property type="entry name" value="Ribose import ATP-binding protein RbsA"/>
    <property type="match status" value="1"/>
</dbReference>
<reference evidence="11 12" key="1">
    <citation type="submission" date="2019-09" db="EMBL/GenBank/DDBJ databases">
        <authorList>
            <person name="Park J.-S."/>
            <person name="Choi H.-J."/>
        </authorList>
    </citation>
    <scope>NUCLEOTIDE SEQUENCE [LARGE SCALE GENOMIC DNA]</scope>
    <source>
        <strain evidence="11 12">176SS1-4</strain>
    </source>
</reference>
<dbReference type="PROSITE" id="PS00211">
    <property type="entry name" value="ABC_TRANSPORTER_1"/>
    <property type="match status" value="1"/>
</dbReference>
<accession>A0A5J5GNU1</accession>
<dbReference type="RefSeq" id="WP_150443506.1">
    <property type="nucleotide sequence ID" value="NZ_VYQE01000001.1"/>
</dbReference>
<sequence>MSSVPEFAVRMTGISKSFGGVRALDGVDFEVHAGEVHALLGGNGAGKSTILKVLNGVHTPDSGSIVVGGKPLTTHAPEASRAAGIAMNYQEMSLIPTLTVAQNIFLTREAKTGSGLINDREAERRAGELFNMLEVRVDPRKLVGDLGAGQKQLTEIVKAISQDAKVLILDEPSTALAVSDVERLFVFLRKLTQRGVAVIYVSHRMDEIARIADRATILRDGKHIITAPISELPIDTMIEYIVGKRSLGLADVVRGDASRGEVLLELRGVSGRHKPSDVSLTLHAGEVVGLAGLLGSGRTALAKVIAGLEPAASGEIRVRGKRVDVRSPSDAIERGIALVPEARATQGIIPDHSVAANMTLSVIDDISVRGFVDQRRARDITDEQIRRLAIKTGSREHAVSTLSGGNQQKVVIGKWLASDPDILILDEPTAGIDIGSKSEIIRLVRQLAREGKGVLMISSELSELLTACDRIVVMADGRAHEDLPREAFDDPAAADGDLAHRLQAAEQRLQIKIQEALVGGKEESHVGH</sequence>
<keyword evidence="9" id="KW-0472">Membrane</keyword>
<evidence type="ECO:0000256" key="1">
    <source>
        <dbReference type="ARBA" id="ARBA00004202"/>
    </source>
</evidence>
<dbReference type="PROSITE" id="PS50893">
    <property type="entry name" value="ABC_TRANSPORTER_2"/>
    <property type="match status" value="2"/>
</dbReference>
<name>A0A5J5GNU1_9RHOB</name>
<comment type="subcellular location">
    <subcellularLocation>
        <location evidence="1">Cell membrane</location>
        <topology evidence="1">Peripheral membrane protein</topology>
    </subcellularLocation>
</comment>
<evidence type="ECO:0000313" key="11">
    <source>
        <dbReference type="EMBL" id="KAA9010021.1"/>
    </source>
</evidence>
<evidence type="ECO:0000256" key="8">
    <source>
        <dbReference type="ARBA" id="ARBA00022967"/>
    </source>
</evidence>
<dbReference type="InterPro" id="IPR027417">
    <property type="entry name" value="P-loop_NTPase"/>
</dbReference>
<dbReference type="Gene3D" id="3.40.50.300">
    <property type="entry name" value="P-loop containing nucleotide triphosphate hydrolases"/>
    <property type="match status" value="2"/>
</dbReference>
<dbReference type="EMBL" id="VYQE01000001">
    <property type="protein sequence ID" value="KAA9010021.1"/>
    <property type="molecule type" value="Genomic_DNA"/>
</dbReference>
<protein>
    <submittedName>
        <fullName evidence="11">Sugar ABC transporter ATP-binding protein</fullName>
    </submittedName>
</protein>
<dbReference type="SUPFAM" id="SSF52540">
    <property type="entry name" value="P-loop containing nucleoside triphosphate hydrolases"/>
    <property type="match status" value="2"/>
</dbReference>
<evidence type="ECO:0000256" key="4">
    <source>
        <dbReference type="ARBA" id="ARBA00022597"/>
    </source>
</evidence>
<dbReference type="CDD" id="cd03216">
    <property type="entry name" value="ABC_Carb_Monos_I"/>
    <property type="match status" value="1"/>
</dbReference>
<dbReference type="InterPro" id="IPR003439">
    <property type="entry name" value="ABC_transporter-like_ATP-bd"/>
</dbReference>
<dbReference type="GO" id="GO:0005886">
    <property type="term" value="C:plasma membrane"/>
    <property type="evidence" value="ECO:0007669"/>
    <property type="project" value="UniProtKB-SubCell"/>
</dbReference>
<evidence type="ECO:0000256" key="5">
    <source>
        <dbReference type="ARBA" id="ARBA00022737"/>
    </source>
</evidence>
<evidence type="ECO:0000256" key="7">
    <source>
        <dbReference type="ARBA" id="ARBA00022840"/>
    </source>
</evidence>
<organism evidence="11 12">
    <name type="scientific">Histidinibacterium aquaticum</name>
    <dbReference type="NCBI Taxonomy" id="2613962"/>
    <lineage>
        <taxon>Bacteria</taxon>
        <taxon>Pseudomonadati</taxon>
        <taxon>Pseudomonadota</taxon>
        <taxon>Alphaproteobacteria</taxon>
        <taxon>Rhodobacterales</taxon>
        <taxon>Paracoccaceae</taxon>
        <taxon>Histidinibacterium</taxon>
    </lineage>
</organism>
<keyword evidence="3" id="KW-1003">Cell membrane</keyword>
<comment type="caution">
    <text evidence="11">The sequence shown here is derived from an EMBL/GenBank/DDBJ whole genome shotgun (WGS) entry which is preliminary data.</text>
</comment>
<feature type="domain" description="ABC transporter" evidence="10">
    <location>
        <begin position="247"/>
        <end position="501"/>
    </location>
</feature>
<gene>
    <name evidence="11" type="ORF">F3S47_01835</name>
</gene>
<dbReference type="AlphaFoldDB" id="A0A5J5GNU1"/>
<keyword evidence="2" id="KW-0813">Transport</keyword>
<dbReference type="Pfam" id="PF00005">
    <property type="entry name" value="ABC_tran"/>
    <property type="match status" value="2"/>
</dbReference>
<dbReference type="GO" id="GO:0005524">
    <property type="term" value="F:ATP binding"/>
    <property type="evidence" value="ECO:0007669"/>
    <property type="project" value="UniProtKB-KW"/>
</dbReference>
<evidence type="ECO:0000256" key="9">
    <source>
        <dbReference type="ARBA" id="ARBA00023136"/>
    </source>
</evidence>
<evidence type="ECO:0000256" key="3">
    <source>
        <dbReference type="ARBA" id="ARBA00022475"/>
    </source>
</evidence>
<evidence type="ECO:0000256" key="6">
    <source>
        <dbReference type="ARBA" id="ARBA00022741"/>
    </source>
</evidence>
<dbReference type="SMART" id="SM00382">
    <property type="entry name" value="AAA"/>
    <property type="match status" value="2"/>
</dbReference>
<keyword evidence="12" id="KW-1185">Reference proteome</keyword>
<keyword evidence="4" id="KW-0762">Sugar transport</keyword>
<dbReference type="InterPro" id="IPR003593">
    <property type="entry name" value="AAA+_ATPase"/>
</dbReference>
<keyword evidence="7 11" id="KW-0067">ATP-binding</keyword>
<dbReference type="PANTHER" id="PTHR43790:SF3">
    <property type="entry name" value="D-ALLOSE IMPORT ATP-BINDING PROTEIN ALSA-RELATED"/>
    <property type="match status" value="1"/>
</dbReference>
<keyword evidence="5" id="KW-0677">Repeat</keyword>
<dbReference type="InterPro" id="IPR050107">
    <property type="entry name" value="ABC_carbohydrate_import_ATPase"/>
</dbReference>
<dbReference type="PANTHER" id="PTHR43790">
    <property type="entry name" value="CARBOHYDRATE TRANSPORT ATP-BINDING PROTEIN MG119-RELATED"/>
    <property type="match status" value="1"/>
</dbReference>
<dbReference type="Proteomes" id="UP000326554">
    <property type="component" value="Unassembled WGS sequence"/>
</dbReference>
<proteinExistence type="predicted"/>